<keyword evidence="1" id="KW-1133">Transmembrane helix</keyword>
<reference evidence="3" key="1">
    <citation type="submission" date="2022-10" db="EMBL/GenBank/DDBJ databases">
        <authorList>
            <person name="Yu W.X."/>
        </authorList>
    </citation>
    <scope>NUCLEOTIDE SEQUENCE</scope>
    <source>
        <strain evidence="3">AAT</strain>
    </source>
</reference>
<dbReference type="RefSeq" id="WP_301191868.1">
    <property type="nucleotide sequence ID" value="NZ_JAPDPJ010000050.1"/>
</dbReference>
<dbReference type="GO" id="GO:0035556">
    <property type="term" value="P:intracellular signal transduction"/>
    <property type="evidence" value="ECO:0007669"/>
    <property type="project" value="InterPro"/>
</dbReference>
<feature type="transmembrane region" description="Helical" evidence="1">
    <location>
        <begin position="75"/>
        <end position="92"/>
    </location>
</feature>
<dbReference type="Gene3D" id="3.30.70.1230">
    <property type="entry name" value="Nucleotide cyclase"/>
    <property type="match status" value="1"/>
</dbReference>
<dbReference type="PROSITE" id="PS50125">
    <property type="entry name" value="GUANYLATE_CYCLASE_2"/>
    <property type="match status" value="1"/>
</dbReference>
<dbReference type="GO" id="GO:0009190">
    <property type="term" value="P:cyclic nucleotide biosynthetic process"/>
    <property type="evidence" value="ECO:0007669"/>
    <property type="project" value="InterPro"/>
</dbReference>
<sequence length="305" mass="36041">MAVSISTLFTFLDTLFSDRIMRFSPIRSMIFLRSLLYFLLAFAILYLAANKTVTLDSLKDYRTILAKMPKLEMEHIRFLAYFYLACIASNSVKEMYKKIGITNFFNWFFGRLNKPYEEKKIFMFVDMKASTTIAERLGHEKFSRLVQDVFNDLSIIYNYHGEVYQYLGDGAIISWNVRDGVRNNNCIKAFYSFQRTVERRYWYYRRKYGEEPKFKAGIHVGKVMVLQVGSIRRDISYNGDTINTAARIESMCNEYKQNLLISGVLYEYFENKDEYNFKDVGTIKLKGKKQAILLYQVKQKLRPKK</sequence>
<dbReference type="EMBL" id="JAPDPJ010000050">
    <property type="protein sequence ID" value="MCW3788307.1"/>
    <property type="molecule type" value="Genomic_DNA"/>
</dbReference>
<dbReference type="Pfam" id="PF00211">
    <property type="entry name" value="Guanylate_cyc"/>
    <property type="match status" value="1"/>
</dbReference>
<keyword evidence="1" id="KW-0472">Membrane</keyword>
<dbReference type="PANTHER" id="PTHR43081">
    <property type="entry name" value="ADENYLATE CYCLASE, TERMINAL-DIFFERENTIATION SPECIFIC-RELATED"/>
    <property type="match status" value="1"/>
</dbReference>
<accession>A0AAE3M7F0</accession>
<gene>
    <name evidence="3" type="ORF">OM075_17700</name>
</gene>
<evidence type="ECO:0000313" key="4">
    <source>
        <dbReference type="Proteomes" id="UP001209229"/>
    </source>
</evidence>
<dbReference type="CDD" id="cd07302">
    <property type="entry name" value="CHD"/>
    <property type="match status" value="1"/>
</dbReference>
<feature type="transmembrane region" description="Helical" evidence="1">
    <location>
        <begin position="30"/>
        <end position="49"/>
    </location>
</feature>
<dbReference type="SUPFAM" id="SSF55073">
    <property type="entry name" value="Nucleotide cyclase"/>
    <property type="match status" value="1"/>
</dbReference>
<organism evidence="3 4">
    <name type="scientific">Plebeiibacterium sediminum</name>
    <dbReference type="NCBI Taxonomy" id="2992112"/>
    <lineage>
        <taxon>Bacteria</taxon>
        <taxon>Pseudomonadati</taxon>
        <taxon>Bacteroidota</taxon>
        <taxon>Bacteroidia</taxon>
        <taxon>Marinilabiliales</taxon>
        <taxon>Marinilabiliaceae</taxon>
        <taxon>Plebeiibacterium</taxon>
    </lineage>
</organism>
<proteinExistence type="predicted"/>
<evidence type="ECO:0000313" key="3">
    <source>
        <dbReference type="EMBL" id="MCW3788307.1"/>
    </source>
</evidence>
<evidence type="ECO:0000259" key="2">
    <source>
        <dbReference type="PROSITE" id="PS50125"/>
    </source>
</evidence>
<protein>
    <submittedName>
        <fullName evidence="3">Adenylate/guanylate cyclase domain-containing protein</fullName>
    </submittedName>
</protein>
<dbReference type="AlphaFoldDB" id="A0AAE3M7F0"/>
<dbReference type="InterPro" id="IPR050697">
    <property type="entry name" value="Adenylyl/Guanylyl_Cyclase_3/4"/>
</dbReference>
<dbReference type="InterPro" id="IPR029787">
    <property type="entry name" value="Nucleotide_cyclase"/>
</dbReference>
<comment type="caution">
    <text evidence="3">The sequence shown here is derived from an EMBL/GenBank/DDBJ whole genome shotgun (WGS) entry which is preliminary data.</text>
</comment>
<keyword evidence="4" id="KW-1185">Reference proteome</keyword>
<keyword evidence="1" id="KW-0812">Transmembrane</keyword>
<dbReference type="Proteomes" id="UP001209229">
    <property type="component" value="Unassembled WGS sequence"/>
</dbReference>
<evidence type="ECO:0000256" key="1">
    <source>
        <dbReference type="SAM" id="Phobius"/>
    </source>
</evidence>
<dbReference type="InterPro" id="IPR001054">
    <property type="entry name" value="A/G_cyclase"/>
</dbReference>
<dbReference type="GO" id="GO:0004016">
    <property type="term" value="F:adenylate cyclase activity"/>
    <property type="evidence" value="ECO:0007669"/>
    <property type="project" value="UniProtKB-ARBA"/>
</dbReference>
<dbReference type="PANTHER" id="PTHR43081:SF1">
    <property type="entry name" value="ADENYLATE CYCLASE, TERMINAL-DIFFERENTIATION SPECIFIC"/>
    <property type="match status" value="1"/>
</dbReference>
<feature type="domain" description="Guanylate cyclase" evidence="2">
    <location>
        <begin position="121"/>
        <end position="249"/>
    </location>
</feature>
<name>A0AAE3M7F0_9BACT</name>